<evidence type="ECO:0000313" key="2">
    <source>
        <dbReference type="Proteomes" id="UP000225740"/>
    </source>
</evidence>
<dbReference type="InterPro" id="IPR029063">
    <property type="entry name" value="SAM-dependent_MTases_sf"/>
</dbReference>
<protein>
    <recommendedName>
        <fullName evidence="3">SAM-dependent methyltransferase</fullName>
    </recommendedName>
</protein>
<comment type="caution">
    <text evidence="1">The sequence shown here is derived from an EMBL/GenBank/DDBJ whole genome shotgun (WGS) entry which is preliminary data.</text>
</comment>
<dbReference type="Proteomes" id="UP000225740">
    <property type="component" value="Unassembled WGS sequence"/>
</dbReference>
<evidence type="ECO:0008006" key="3">
    <source>
        <dbReference type="Google" id="ProtNLM"/>
    </source>
</evidence>
<gene>
    <name evidence="1" type="ORF">CEE69_31405</name>
</gene>
<name>A0A2G1VX85_9BACT</name>
<proteinExistence type="predicted"/>
<dbReference type="EMBL" id="NIZW01000056">
    <property type="protein sequence ID" value="PHQ31386.1"/>
    <property type="molecule type" value="Genomic_DNA"/>
</dbReference>
<dbReference type="AlphaFoldDB" id="A0A2G1VX85"/>
<organism evidence="1 2">
    <name type="scientific">Rhodopirellula bahusiensis</name>
    <dbReference type="NCBI Taxonomy" id="2014065"/>
    <lineage>
        <taxon>Bacteria</taxon>
        <taxon>Pseudomonadati</taxon>
        <taxon>Planctomycetota</taxon>
        <taxon>Planctomycetia</taxon>
        <taxon>Pirellulales</taxon>
        <taxon>Pirellulaceae</taxon>
        <taxon>Rhodopirellula</taxon>
    </lineage>
</organism>
<dbReference type="Gene3D" id="3.40.50.150">
    <property type="entry name" value="Vaccinia Virus protein VP39"/>
    <property type="match status" value="1"/>
</dbReference>
<keyword evidence="2" id="KW-1185">Reference proteome</keyword>
<sequence length="181" mass="20071">MVNPNAGRTITWSNLNPVGLANEIYHPIKQAIPEPSPWMTSQESAAIAEILKPTFHVLEYGSGASTFWLSKRVKMISTVEHSCEWLNKVLPFPGNVDVIHRPPAWPCHGFGPAEPGQFNDYVAAPAHLEPDLVLVDGRARVDCARLWAGRATTILHDANRERYSELELRPIVDSLAYVLPG</sequence>
<reference evidence="1 2" key="1">
    <citation type="submission" date="2017-06" db="EMBL/GenBank/DDBJ databases">
        <title>Description of Rhodopirellula bahusiensis sp. nov.</title>
        <authorList>
            <person name="Kizina J."/>
            <person name="Harder J."/>
        </authorList>
    </citation>
    <scope>NUCLEOTIDE SEQUENCE [LARGE SCALE GENOMIC DNA]</scope>
    <source>
        <strain evidence="1 2">SWK21</strain>
    </source>
</reference>
<evidence type="ECO:0000313" key="1">
    <source>
        <dbReference type="EMBL" id="PHQ31386.1"/>
    </source>
</evidence>
<accession>A0A2G1VX85</accession>